<keyword evidence="10" id="KW-0472">Membrane</keyword>
<dbReference type="GO" id="GO:0004673">
    <property type="term" value="F:protein histidine kinase activity"/>
    <property type="evidence" value="ECO:0007669"/>
    <property type="project" value="UniProtKB-EC"/>
</dbReference>
<evidence type="ECO:0000256" key="2">
    <source>
        <dbReference type="ARBA" id="ARBA00004651"/>
    </source>
</evidence>
<evidence type="ECO:0000256" key="9">
    <source>
        <dbReference type="ARBA" id="ARBA00023012"/>
    </source>
</evidence>
<keyword evidence="4" id="KW-1003">Cell membrane</keyword>
<evidence type="ECO:0000256" key="5">
    <source>
        <dbReference type="ARBA" id="ARBA00022679"/>
    </source>
</evidence>
<keyword evidence="5" id="KW-0808">Transferase</keyword>
<dbReference type="EC" id="2.7.13.3" evidence="3"/>
<dbReference type="GO" id="GO:0005886">
    <property type="term" value="C:plasma membrane"/>
    <property type="evidence" value="ECO:0007669"/>
    <property type="project" value="UniProtKB-SubCell"/>
</dbReference>
<dbReference type="CDD" id="cd16917">
    <property type="entry name" value="HATPase_UhpB-NarQ-NarX-like"/>
    <property type="match status" value="1"/>
</dbReference>
<dbReference type="InterPro" id="IPR036890">
    <property type="entry name" value="HATPase_C_sf"/>
</dbReference>
<evidence type="ECO:0000256" key="1">
    <source>
        <dbReference type="ARBA" id="ARBA00000085"/>
    </source>
</evidence>
<feature type="transmembrane region" description="Helical" evidence="10">
    <location>
        <begin position="195"/>
        <end position="215"/>
    </location>
</feature>
<organism evidence="12 13">
    <name type="scientific">Paracoccus alcaliphilus</name>
    <dbReference type="NCBI Taxonomy" id="34002"/>
    <lineage>
        <taxon>Bacteria</taxon>
        <taxon>Pseudomonadati</taxon>
        <taxon>Pseudomonadota</taxon>
        <taxon>Alphaproteobacteria</taxon>
        <taxon>Rhodobacterales</taxon>
        <taxon>Paracoccaceae</taxon>
        <taxon>Paracoccus</taxon>
    </lineage>
</organism>
<evidence type="ECO:0000256" key="4">
    <source>
        <dbReference type="ARBA" id="ARBA00022475"/>
    </source>
</evidence>
<dbReference type="STRING" id="34002.SAMN04489859_101647"/>
<comment type="subcellular location">
    <subcellularLocation>
        <location evidence="2">Cell membrane</location>
        <topology evidence="2">Multi-pass membrane protein</topology>
    </subcellularLocation>
</comment>
<evidence type="ECO:0000256" key="7">
    <source>
        <dbReference type="ARBA" id="ARBA00022777"/>
    </source>
</evidence>
<reference evidence="12 13" key="1">
    <citation type="submission" date="2016-10" db="EMBL/GenBank/DDBJ databases">
        <authorList>
            <person name="de Groot N.N."/>
        </authorList>
    </citation>
    <scope>NUCLEOTIDE SEQUENCE [LARGE SCALE GENOMIC DNA]</scope>
    <source>
        <strain evidence="12 13">DSM 8512</strain>
    </source>
</reference>
<feature type="domain" description="Histidine kinase" evidence="11">
    <location>
        <begin position="361"/>
        <end position="448"/>
    </location>
</feature>
<evidence type="ECO:0000256" key="10">
    <source>
        <dbReference type="SAM" id="Phobius"/>
    </source>
</evidence>
<dbReference type="PROSITE" id="PS50109">
    <property type="entry name" value="HIS_KIN"/>
    <property type="match status" value="1"/>
</dbReference>
<dbReference type="PRINTS" id="PR00344">
    <property type="entry name" value="BCTRLSENSOR"/>
</dbReference>
<feature type="transmembrane region" description="Helical" evidence="10">
    <location>
        <begin position="22"/>
        <end position="43"/>
    </location>
</feature>
<dbReference type="InterPro" id="IPR005467">
    <property type="entry name" value="His_kinase_dom"/>
</dbReference>
<gene>
    <name evidence="12" type="ORF">SAMN04489859_101647</name>
</gene>
<keyword evidence="6 10" id="KW-0812">Transmembrane</keyword>
<dbReference type="InterPro" id="IPR004358">
    <property type="entry name" value="Sig_transdc_His_kin-like_C"/>
</dbReference>
<dbReference type="Proteomes" id="UP000199054">
    <property type="component" value="Unassembled WGS sequence"/>
</dbReference>
<dbReference type="Pfam" id="PF02518">
    <property type="entry name" value="HATPase_c"/>
    <property type="match status" value="1"/>
</dbReference>
<dbReference type="InterPro" id="IPR029151">
    <property type="entry name" value="Sensor-like_sf"/>
</dbReference>
<name>A0A1H8JAU8_9RHOB</name>
<dbReference type="PANTHER" id="PTHR24421">
    <property type="entry name" value="NITRATE/NITRITE SENSOR PROTEIN NARX-RELATED"/>
    <property type="match status" value="1"/>
</dbReference>
<dbReference type="GO" id="GO:0000160">
    <property type="term" value="P:phosphorelay signal transduction system"/>
    <property type="evidence" value="ECO:0007669"/>
    <property type="project" value="UniProtKB-KW"/>
</dbReference>
<dbReference type="RefSeq" id="WP_170851829.1">
    <property type="nucleotide sequence ID" value="NZ_CP067124.1"/>
</dbReference>
<dbReference type="SUPFAM" id="SSF55874">
    <property type="entry name" value="ATPase domain of HSP90 chaperone/DNA topoisomerase II/histidine kinase"/>
    <property type="match status" value="1"/>
</dbReference>
<evidence type="ECO:0000256" key="6">
    <source>
        <dbReference type="ARBA" id="ARBA00022692"/>
    </source>
</evidence>
<keyword evidence="9" id="KW-0902">Two-component regulatory system</keyword>
<keyword evidence="13" id="KW-1185">Reference proteome</keyword>
<accession>A0A1H8JAU8</accession>
<dbReference type="Gene3D" id="3.30.565.10">
    <property type="entry name" value="Histidine kinase-like ATPase, C-terminal domain"/>
    <property type="match status" value="1"/>
</dbReference>
<evidence type="ECO:0000313" key="12">
    <source>
        <dbReference type="EMBL" id="SEN77555.1"/>
    </source>
</evidence>
<dbReference type="SUPFAM" id="SSF103190">
    <property type="entry name" value="Sensory domain-like"/>
    <property type="match status" value="1"/>
</dbReference>
<dbReference type="AlphaFoldDB" id="A0A1H8JAU8"/>
<comment type="catalytic activity">
    <reaction evidence="1">
        <text>ATP + protein L-histidine = ADP + protein N-phospho-L-histidine.</text>
        <dbReference type="EC" id="2.7.13.3"/>
    </reaction>
</comment>
<sequence>MADVAPHDRHSPLQATRLMRQFLALAGVVLVAGMLGMGMWIGAQIERVVTANAGATTALYVDSMISPVTQEMSATTDLGAEQIARLRRILERGALSREISAFKLWDGQGRIVFSTRPGQIGQVVTDNPRLAVALTGEVHAALRNVALNGDAGNQTLMEVYSPIRSVSTGEVIAVAEFYTSTTALRTDLLNSRIKSWFVVGMVTLAMFLAFYTIVARGDRTIRQQRRALDQKIAELSASLRDNESLTRRVGQANRRIAEINERSLRRVSADIHDGPAQLLAFAALRLDGAHGYEQVSEAVNEALQDLRFICRGLVLPELQAWTVADIARRLLATHEARMGGHVVLKIDADLPDMPLAAKNCIYRFLQETLNNSARHAAGAGQSVVIRKRGEGIEVEVSDTGPGFDPDRTNGGLGLAGLRERIAGLRGRFDLHTRKGQGTSLTMWLPLTGGGYHE</sequence>
<evidence type="ECO:0000256" key="3">
    <source>
        <dbReference type="ARBA" id="ARBA00012438"/>
    </source>
</evidence>
<evidence type="ECO:0000256" key="8">
    <source>
        <dbReference type="ARBA" id="ARBA00022989"/>
    </source>
</evidence>
<dbReference type="InterPro" id="IPR050482">
    <property type="entry name" value="Sensor_HK_TwoCompSys"/>
</dbReference>
<protein>
    <recommendedName>
        <fullName evidence="3">histidine kinase</fullName>
        <ecNumber evidence="3">2.7.13.3</ecNumber>
    </recommendedName>
</protein>
<keyword evidence="7 12" id="KW-0418">Kinase</keyword>
<evidence type="ECO:0000259" key="11">
    <source>
        <dbReference type="PROSITE" id="PS50109"/>
    </source>
</evidence>
<keyword evidence="8 10" id="KW-1133">Transmembrane helix</keyword>
<dbReference type="SMART" id="SM00387">
    <property type="entry name" value="HATPase_c"/>
    <property type="match status" value="1"/>
</dbReference>
<dbReference type="EMBL" id="FODE01000016">
    <property type="protein sequence ID" value="SEN77555.1"/>
    <property type="molecule type" value="Genomic_DNA"/>
</dbReference>
<dbReference type="InterPro" id="IPR003594">
    <property type="entry name" value="HATPase_dom"/>
</dbReference>
<evidence type="ECO:0000313" key="13">
    <source>
        <dbReference type="Proteomes" id="UP000199054"/>
    </source>
</evidence>
<proteinExistence type="predicted"/>